<evidence type="ECO:0000313" key="2">
    <source>
        <dbReference type="EMBL" id="ADN36592.1"/>
    </source>
</evidence>
<dbReference type="AlphaFoldDB" id="E1RIC7"/>
<accession>E1RIC7</accession>
<keyword evidence="2" id="KW-0413">Isomerase</keyword>
<reference evidence="2 3" key="1">
    <citation type="journal article" date="2010" name="Stand. Genomic Sci.">
        <title>Complete genome sequence of Methanoplanus petrolearius type strain (SEBR 4847).</title>
        <authorList>
            <person name="Brambilla E."/>
            <person name="Djao O.D."/>
            <person name="Daligault H."/>
            <person name="Lapidus A."/>
            <person name="Lucas S."/>
            <person name="Hammon N."/>
            <person name="Nolan M."/>
            <person name="Tice H."/>
            <person name="Cheng J.F."/>
            <person name="Han C."/>
            <person name="Tapia R."/>
            <person name="Goodwin L."/>
            <person name="Pitluck S."/>
            <person name="Liolios K."/>
            <person name="Ivanova N."/>
            <person name="Mavromatis K."/>
            <person name="Mikhailova N."/>
            <person name="Pati A."/>
            <person name="Chen A."/>
            <person name="Palaniappan K."/>
            <person name="Land M."/>
            <person name="Hauser L."/>
            <person name="Chang Y.J."/>
            <person name="Jeffries C.D."/>
            <person name="Rohde M."/>
            <person name="Spring S."/>
            <person name="Sikorski J."/>
            <person name="Goker M."/>
            <person name="Woyke T."/>
            <person name="Bristow J."/>
            <person name="Eisen J.A."/>
            <person name="Markowitz V."/>
            <person name="Hugenholtz P."/>
            <person name="Kyrpides N.C."/>
            <person name="Klenk H.P."/>
        </authorList>
    </citation>
    <scope>NUCLEOTIDE SEQUENCE [LARGE SCALE GENOMIC DNA]</scope>
    <source>
        <strain evidence="3">DSM 11571 / OCM 486 / SEBR 4847</strain>
    </source>
</reference>
<organism evidence="2 3">
    <name type="scientific">Methanolacinia petrolearia (strain DSM 11571 / OCM 486 / SEBR 4847)</name>
    <name type="common">Methanoplanus petrolearius</name>
    <dbReference type="NCBI Taxonomy" id="679926"/>
    <lineage>
        <taxon>Archaea</taxon>
        <taxon>Methanobacteriati</taxon>
        <taxon>Methanobacteriota</taxon>
        <taxon>Stenosarchaea group</taxon>
        <taxon>Methanomicrobia</taxon>
        <taxon>Methanomicrobiales</taxon>
        <taxon>Methanomicrobiaceae</taxon>
        <taxon>Methanolacinia</taxon>
    </lineage>
</organism>
<dbReference type="PANTHER" id="PTHR12110:SF21">
    <property type="entry name" value="XYLOSE ISOMERASE-LIKE TIM BARREL DOMAIN-CONTAINING PROTEIN"/>
    <property type="match status" value="1"/>
</dbReference>
<dbReference type="InterPro" id="IPR013022">
    <property type="entry name" value="Xyl_isomerase-like_TIM-brl"/>
</dbReference>
<keyword evidence="3" id="KW-1185">Reference proteome</keyword>
<dbReference type="InterPro" id="IPR050312">
    <property type="entry name" value="IolE/XylAMocC-like"/>
</dbReference>
<dbReference type="SUPFAM" id="SSF51658">
    <property type="entry name" value="Xylose isomerase-like"/>
    <property type="match status" value="1"/>
</dbReference>
<dbReference type="HOGENOM" id="CLU_050006_7_0_2"/>
<dbReference type="KEGG" id="mpi:Mpet_1840"/>
<dbReference type="Pfam" id="PF01261">
    <property type="entry name" value="AP_endonuc_2"/>
    <property type="match status" value="1"/>
</dbReference>
<gene>
    <name evidence="2" type="ordered locus">Mpet_1840</name>
</gene>
<dbReference type="PANTHER" id="PTHR12110">
    <property type="entry name" value="HYDROXYPYRUVATE ISOMERASE"/>
    <property type="match status" value="1"/>
</dbReference>
<feature type="domain" description="Xylose isomerase-like TIM barrel" evidence="1">
    <location>
        <begin position="21"/>
        <end position="261"/>
    </location>
</feature>
<evidence type="ECO:0000313" key="3">
    <source>
        <dbReference type="Proteomes" id="UP000006565"/>
    </source>
</evidence>
<dbReference type="Proteomes" id="UP000006565">
    <property type="component" value="Chromosome"/>
</dbReference>
<sequence>MPKYSVSSMFFHEYLCAEIFSFVEKSGCNAIEFWPETPDFWLHGKNHEDIKEIFSRHPELESITIHAPVLDLNPCSVNPDVAEISTKNTLEAIRLAEILGAEAVTIHPGRRTAKRPAGKRDMERFQRYIDRVHDTAIETGVKVALENMPPKINSLFSEPKQMKDILKQEEWLYFTFDIAHAITNDNAKAMEFINSAFDRIINIHVSRNSGVKNHFPLDDDPFTGEILGDLSNRGYEGFLTLELEDLNLDRTATAEEKISIVKKDVSYIKSFFN</sequence>
<protein>
    <submittedName>
        <fullName evidence="2">Xylose isomerase domain protein TIM barrel</fullName>
    </submittedName>
</protein>
<dbReference type="STRING" id="679926.Mpet_1840"/>
<proteinExistence type="predicted"/>
<evidence type="ECO:0000259" key="1">
    <source>
        <dbReference type="Pfam" id="PF01261"/>
    </source>
</evidence>
<dbReference type="EMBL" id="CP002117">
    <property type="protein sequence ID" value="ADN36592.1"/>
    <property type="molecule type" value="Genomic_DNA"/>
</dbReference>
<dbReference type="InterPro" id="IPR036237">
    <property type="entry name" value="Xyl_isomerase-like_sf"/>
</dbReference>
<dbReference type="eggNOG" id="arCOG01897">
    <property type="taxonomic scope" value="Archaea"/>
</dbReference>
<dbReference type="GO" id="GO:0016853">
    <property type="term" value="F:isomerase activity"/>
    <property type="evidence" value="ECO:0007669"/>
    <property type="project" value="UniProtKB-KW"/>
</dbReference>
<name>E1RIC7_METP4</name>
<dbReference type="Gene3D" id="3.20.20.150">
    <property type="entry name" value="Divalent-metal-dependent TIM barrel enzymes"/>
    <property type="match status" value="1"/>
</dbReference>